<dbReference type="InterPro" id="IPR050917">
    <property type="entry name" value="SOX_TF"/>
</dbReference>
<keyword evidence="3 6" id="KW-0238">DNA-binding</keyword>
<feature type="DNA-binding region" description="HMG box" evidence="6">
    <location>
        <begin position="83"/>
        <end position="151"/>
    </location>
</feature>
<feature type="region of interest" description="Disordered" evidence="7">
    <location>
        <begin position="386"/>
        <end position="431"/>
    </location>
</feature>
<dbReference type="InterPro" id="IPR036910">
    <property type="entry name" value="HMG_box_dom_sf"/>
</dbReference>
<dbReference type="GO" id="GO:0005634">
    <property type="term" value="C:nucleus"/>
    <property type="evidence" value="ECO:0007669"/>
    <property type="project" value="UniProtKB-SubCell"/>
</dbReference>
<feature type="region of interest" description="Disordered" evidence="7">
    <location>
        <begin position="150"/>
        <end position="217"/>
    </location>
</feature>
<sequence>MSEGYASSSDDCSKDSKDMSKRAGLKVMLLGYVRPTPAPRTGGGADLDKKEINDAVSKVLQGYDWNLVPMTTKVSSEKRSTHVKRPMNAFMVWAQAARRKLADQYPQLHNAELSKTLGRLWRDLGENEKKPFMVEAERLRVIHKRDYPDYKYQPRRRKHLKGSVKNENQNSQEQTTAINYSRATKRETSMSPCAPGISPRSSHGPPTPPTTPQATGDYIPRYASFVSNKVYGMTNDLQGPGVCSSSESQPLHPQHQNQQQSIDFRQTDLGLMHVISTDGPPPEASEMDRYLISSKAASVGPANSQTAYSRCRGSEEENERVSYHEMMTKCEQGRGFEVPPAPQPTYHHSHLNFCDFYQSSWSAQSSMQHPALPPYQQLQRGQTYYDASPPVYQQQVQQVDSEDPDSDHSAYQHLQRDSGYQDSNHSGNWSN</sequence>
<dbReference type="CDD" id="cd22031">
    <property type="entry name" value="HMG-box_SoxE"/>
    <property type="match status" value="1"/>
</dbReference>
<feature type="compositionally biased region" description="Polar residues" evidence="7">
    <location>
        <begin position="165"/>
        <end position="182"/>
    </location>
</feature>
<dbReference type="PANTHER" id="PTHR45803">
    <property type="entry name" value="SOX100B"/>
    <property type="match status" value="1"/>
</dbReference>
<dbReference type="SUPFAM" id="SSF47095">
    <property type="entry name" value="HMG-box"/>
    <property type="match status" value="1"/>
</dbReference>
<dbReference type="FunFam" id="1.10.30.10:FF:000004">
    <property type="entry name" value="Transcription factor SOX-10"/>
    <property type="match status" value="1"/>
</dbReference>
<dbReference type="InterPro" id="IPR022151">
    <property type="entry name" value="Sox_N"/>
</dbReference>
<keyword evidence="4" id="KW-0804">Transcription</keyword>
<dbReference type="OrthoDB" id="6247875at2759"/>
<feature type="compositionally biased region" description="Basic and acidic residues" evidence="7">
    <location>
        <begin position="406"/>
        <end position="416"/>
    </location>
</feature>
<feature type="compositionally biased region" description="Low complexity" evidence="7">
    <location>
        <begin position="388"/>
        <end position="399"/>
    </location>
</feature>
<evidence type="ECO:0000259" key="8">
    <source>
        <dbReference type="PROSITE" id="PS50118"/>
    </source>
</evidence>
<keyword evidence="2" id="KW-0805">Transcription regulation</keyword>
<evidence type="ECO:0000313" key="10">
    <source>
        <dbReference type="Proteomes" id="UP000494165"/>
    </source>
</evidence>
<reference evidence="9 10" key="1">
    <citation type="submission" date="2020-04" db="EMBL/GenBank/DDBJ databases">
        <authorList>
            <person name="Alioto T."/>
            <person name="Alioto T."/>
            <person name="Gomez Garrido J."/>
        </authorList>
    </citation>
    <scope>NUCLEOTIDE SEQUENCE [LARGE SCALE GENOMIC DNA]</scope>
</reference>
<dbReference type="Pfam" id="PF00505">
    <property type="entry name" value="HMG_box"/>
    <property type="match status" value="1"/>
</dbReference>
<evidence type="ECO:0000256" key="1">
    <source>
        <dbReference type="ARBA" id="ARBA00004123"/>
    </source>
</evidence>
<evidence type="ECO:0000256" key="6">
    <source>
        <dbReference type="PROSITE-ProRule" id="PRU00267"/>
    </source>
</evidence>
<dbReference type="PANTHER" id="PTHR45803:SF5">
    <property type="entry name" value="SOX100B"/>
    <property type="match status" value="1"/>
</dbReference>
<organism evidence="9 10">
    <name type="scientific">Cloeon dipterum</name>
    <dbReference type="NCBI Taxonomy" id="197152"/>
    <lineage>
        <taxon>Eukaryota</taxon>
        <taxon>Metazoa</taxon>
        <taxon>Ecdysozoa</taxon>
        <taxon>Arthropoda</taxon>
        <taxon>Hexapoda</taxon>
        <taxon>Insecta</taxon>
        <taxon>Pterygota</taxon>
        <taxon>Palaeoptera</taxon>
        <taxon>Ephemeroptera</taxon>
        <taxon>Pisciforma</taxon>
        <taxon>Baetidae</taxon>
        <taxon>Cloeon</taxon>
    </lineage>
</organism>
<accession>A0A8S1BYF0</accession>
<dbReference type="GO" id="GO:0000978">
    <property type="term" value="F:RNA polymerase II cis-regulatory region sequence-specific DNA binding"/>
    <property type="evidence" value="ECO:0007669"/>
    <property type="project" value="TreeGrafter"/>
</dbReference>
<evidence type="ECO:0000313" key="9">
    <source>
        <dbReference type="EMBL" id="CAB3363648.1"/>
    </source>
</evidence>
<proteinExistence type="predicted"/>
<dbReference type="InterPro" id="IPR009071">
    <property type="entry name" value="HMG_box_dom"/>
</dbReference>
<evidence type="ECO:0000256" key="7">
    <source>
        <dbReference type="SAM" id="MobiDB-lite"/>
    </source>
</evidence>
<feature type="compositionally biased region" description="Polar residues" evidence="7">
    <location>
        <begin position="418"/>
        <end position="431"/>
    </location>
</feature>
<feature type="compositionally biased region" description="Basic residues" evidence="7">
    <location>
        <begin position="153"/>
        <end position="162"/>
    </location>
</feature>
<dbReference type="SMART" id="SM00398">
    <property type="entry name" value="HMG"/>
    <property type="match status" value="1"/>
</dbReference>
<dbReference type="EMBL" id="CADEPI010000013">
    <property type="protein sequence ID" value="CAB3363648.1"/>
    <property type="molecule type" value="Genomic_DNA"/>
</dbReference>
<keyword evidence="5 6" id="KW-0539">Nucleus</keyword>
<comment type="subcellular location">
    <subcellularLocation>
        <location evidence="1">Nucleus</location>
    </subcellularLocation>
</comment>
<comment type="caution">
    <text evidence="9">The sequence shown here is derived from an EMBL/GenBank/DDBJ whole genome shotgun (WGS) entry which is preliminary data.</text>
</comment>
<dbReference type="Proteomes" id="UP000494165">
    <property type="component" value="Unassembled WGS sequence"/>
</dbReference>
<evidence type="ECO:0000256" key="3">
    <source>
        <dbReference type="ARBA" id="ARBA00023125"/>
    </source>
</evidence>
<dbReference type="Pfam" id="PF12444">
    <property type="entry name" value="Sox_N"/>
    <property type="match status" value="1"/>
</dbReference>
<gene>
    <name evidence="9" type="ORF">CLODIP_2_CD09910</name>
</gene>
<evidence type="ECO:0000256" key="5">
    <source>
        <dbReference type="ARBA" id="ARBA00023242"/>
    </source>
</evidence>
<evidence type="ECO:0000256" key="4">
    <source>
        <dbReference type="ARBA" id="ARBA00023163"/>
    </source>
</evidence>
<keyword evidence="10" id="KW-1185">Reference proteome</keyword>
<dbReference type="PROSITE" id="PS50118">
    <property type="entry name" value="HMG_BOX_2"/>
    <property type="match status" value="1"/>
</dbReference>
<evidence type="ECO:0000256" key="2">
    <source>
        <dbReference type="ARBA" id="ARBA00023015"/>
    </source>
</evidence>
<dbReference type="GO" id="GO:0000981">
    <property type="term" value="F:DNA-binding transcription factor activity, RNA polymerase II-specific"/>
    <property type="evidence" value="ECO:0007669"/>
    <property type="project" value="TreeGrafter"/>
</dbReference>
<name>A0A8S1BYF0_9INSE</name>
<feature type="domain" description="HMG box" evidence="8">
    <location>
        <begin position="83"/>
        <end position="151"/>
    </location>
</feature>
<protein>
    <recommendedName>
        <fullName evidence="8">HMG box domain-containing protein</fullName>
    </recommendedName>
</protein>
<dbReference type="AlphaFoldDB" id="A0A8S1BYF0"/>
<dbReference type="Gene3D" id="1.10.30.10">
    <property type="entry name" value="High mobility group box domain"/>
    <property type="match status" value="1"/>
</dbReference>